<evidence type="ECO:0000256" key="11">
    <source>
        <dbReference type="RuleBase" id="RU003357"/>
    </source>
</evidence>
<organism evidence="15 16">
    <name type="scientific">Undibacterium umbellatum</name>
    <dbReference type="NCBI Taxonomy" id="2762300"/>
    <lineage>
        <taxon>Bacteria</taxon>
        <taxon>Pseudomonadati</taxon>
        <taxon>Pseudomonadota</taxon>
        <taxon>Betaproteobacteria</taxon>
        <taxon>Burkholderiales</taxon>
        <taxon>Oxalobacteraceae</taxon>
        <taxon>Undibacterium</taxon>
    </lineage>
</organism>
<dbReference type="NCBIfam" id="TIGR01783">
    <property type="entry name" value="TonB-siderophor"/>
    <property type="match status" value="1"/>
</dbReference>
<protein>
    <submittedName>
        <fullName evidence="15">TonB-dependent siderophore receptor</fullName>
    </submittedName>
</protein>
<evidence type="ECO:0000256" key="6">
    <source>
        <dbReference type="ARBA" id="ARBA00023077"/>
    </source>
</evidence>
<dbReference type="PROSITE" id="PS52016">
    <property type="entry name" value="TONB_DEPENDENT_REC_3"/>
    <property type="match status" value="1"/>
</dbReference>
<keyword evidence="9 10" id="KW-0998">Cell outer membrane</keyword>
<feature type="domain" description="TonB-dependent receptor-like beta-barrel" evidence="13">
    <location>
        <begin position="304"/>
        <end position="707"/>
    </location>
</feature>
<dbReference type="Pfam" id="PF00593">
    <property type="entry name" value="TonB_dep_Rec_b-barrel"/>
    <property type="match status" value="1"/>
</dbReference>
<evidence type="ECO:0000256" key="1">
    <source>
        <dbReference type="ARBA" id="ARBA00004571"/>
    </source>
</evidence>
<dbReference type="Gene3D" id="2.40.170.20">
    <property type="entry name" value="TonB-dependent receptor, beta-barrel domain"/>
    <property type="match status" value="1"/>
</dbReference>
<dbReference type="InterPro" id="IPR010105">
    <property type="entry name" value="TonB_sidphr_rcpt"/>
</dbReference>
<evidence type="ECO:0000256" key="7">
    <source>
        <dbReference type="ARBA" id="ARBA00023136"/>
    </source>
</evidence>
<feature type="domain" description="TonB-dependent receptor plug" evidence="14">
    <location>
        <begin position="101"/>
        <end position="199"/>
    </location>
</feature>
<evidence type="ECO:0000259" key="14">
    <source>
        <dbReference type="Pfam" id="PF07715"/>
    </source>
</evidence>
<keyword evidence="6 11" id="KW-0798">TonB box</keyword>
<feature type="region of interest" description="Disordered" evidence="12">
    <location>
        <begin position="72"/>
        <end position="91"/>
    </location>
</feature>
<keyword evidence="3 10" id="KW-0813">Transport</keyword>
<comment type="subcellular location">
    <subcellularLocation>
        <location evidence="1 10">Cell outer membrane</location>
        <topology evidence="1 10">Multi-pass membrane protein</topology>
    </subcellularLocation>
</comment>
<name>A0ABR6ZF82_9BURK</name>
<evidence type="ECO:0000256" key="8">
    <source>
        <dbReference type="ARBA" id="ARBA00023170"/>
    </source>
</evidence>
<keyword evidence="4 10" id="KW-1134">Transmembrane beta strand</keyword>
<keyword evidence="7 10" id="KW-0472">Membrane</keyword>
<keyword evidence="5 10" id="KW-0812">Transmembrane</keyword>
<evidence type="ECO:0000256" key="4">
    <source>
        <dbReference type="ARBA" id="ARBA00022452"/>
    </source>
</evidence>
<feature type="compositionally biased region" description="Polar residues" evidence="12">
    <location>
        <begin position="73"/>
        <end position="82"/>
    </location>
</feature>
<evidence type="ECO:0000256" key="9">
    <source>
        <dbReference type="ARBA" id="ARBA00023237"/>
    </source>
</evidence>
<evidence type="ECO:0000256" key="2">
    <source>
        <dbReference type="ARBA" id="ARBA00009810"/>
    </source>
</evidence>
<dbReference type="PANTHER" id="PTHR32552:SF74">
    <property type="entry name" value="HYDROXAMATE SIDEROPHORE RECEPTOR FHUE"/>
    <property type="match status" value="1"/>
</dbReference>
<keyword evidence="16" id="KW-1185">Reference proteome</keyword>
<dbReference type="PANTHER" id="PTHR32552">
    <property type="entry name" value="FERRICHROME IRON RECEPTOR-RELATED"/>
    <property type="match status" value="1"/>
</dbReference>
<reference evidence="15 16" key="1">
    <citation type="submission" date="2020-08" db="EMBL/GenBank/DDBJ databases">
        <title>Novel species isolated from subtropical streams in China.</title>
        <authorList>
            <person name="Lu H."/>
        </authorList>
    </citation>
    <scope>NUCLEOTIDE SEQUENCE [LARGE SCALE GENOMIC DNA]</scope>
    <source>
        <strain evidence="15 16">NL8W</strain>
    </source>
</reference>
<evidence type="ECO:0000256" key="3">
    <source>
        <dbReference type="ARBA" id="ARBA00022448"/>
    </source>
</evidence>
<accession>A0ABR6ZF82</accession>
<comment type="similarity">
    <text evidence="2 10 11">Belongs to the TonB-dependent receptor family.</text>
</comment>
<dbReference type="Proteomes" id="UP000646911">
    <property type="component" value="Unassembled WGS sequence"/>
</dbReference>
<sequence>MISRSCCSPSFSVLSRNNPASLQRNLHPVGSLNPLSPIALALSMLLAAPAFAEEAAPAKASQAELPEVLVTGVSGNEPSSEKTGAYTKRKSSSATRLDLSLRETPQSVSVVTRAKMDDFKQVNVNDVLANTTGVSVEKVETDRTYYMARGFDITNFQYDGVGLPFTSGNVAGDIDTAIYDRVDIVRGANGLMSATGNPSATVNFIRKRPVYQFQASAGLTLGSWNTRRLDADVSGALNAAGTVAGRIVVAKQAGDSYLDRYSPEKTVVYGVIEANLGEATVLSVGHSHQKSDAKGGMWGALPLYYTDGSPTNYRTSTSTAADWSRWLTQDDRSFVELNHQLDNDWQIKTTMSRNRSTGDSKLFYAYGTPDRKTGLGLYSYPSLYNNVNTQTLFDLSATGKFTLAGRKHDLSFGINWSKSKMDDISHYGVGIGTALPDISNWTGNYPQPAFNSYSDGSAYEDTRKTIFVASRFNLADQFKFIAGANHTKAESSGYAYGVSSRKNANNTSPYLGFVYDLTPYASVYASHTEIFNPQSEVDASGKTLDPVKGKGDELGVKLELFARKLNLSAAVFKIQQDNAAEQAGYIGTKSFYRGIDAQSQGFEFDASGELAKGWNLSAGYTQLRLKGSNDRDVKTYVPRKLFRLSTTYQLPFMPQAKVGGGLNLQSDTFRDEGSGNIIRQGSYATLNLMARYDVNQNLSISANLNNVSDQKYLTSLYWSQGYYAAPRNGSVAVNWKY</sequence>
<dbReference type="InterPro" id="IPR039426">
    <property type="entry name" value="TonB-dep_rcpt-like"/>
</dbReference>
<dbReference type="InterPro" id="IPR012910">
    <property type="entry name" value="Plug_dom"/>
</dbReference>
<evidence type="ECO:0000256" key="5">
    <source>
        <dbReference type="ARBA" id="ARBA00022692"/>
    </source>
</evidence>
<evidence type="ECO:0000256" key="12">
    <source>
        <dbReference type="SAM" id="MobiDB-lite"/>
    </source>
</evidence>
<proteinExistence type="inferred from homology"/>
<evidence type="ECO:0000313" key="15">
    <source>
        <dbReference type="EMBL" id="MBC3909887.1"/>
    </source>
</evidence>
<dbReference type="Pfam" id="PF07715">
    <property type="entry name" value="Plug"/>
    <property type="match status" value="1"/>
</dbReference>
<evidence type="ECO:0000259" key="13">
    <source>
        <dbReference type="Pfam" id="PF00593"/>
    </source>
</evidence>
<dbReference type="Gene3D" id="2.170.130.10">
    <property type="entry name" value="TonB-dependent receptor, plug domain"/>
    <property type="match status" value="1"/>
</dbReference>
<keyword evidence="8 15" id="KW-0675">Receptor</keyword>
<dbReference type="InterPro" id="IPR037066">
    <property type="entry name" value="Plug_dom_sf"/>
</dbReference>
<dbReference type="InterPro" id="IPR000531">
    <property type="entry name" value="Beta-barrel_TonB"/>
</dbReference>
<dbReference type="EMBL" id="JACOFX010000012">
    <property type="protein sequence ID" value="MBC3909887.1"/>
    <property type="molecule type" value="Genomic_DNA"/>
</dbReference>
<comment type="caution">
    <text evidence="15">The sequence shown here is derived from an EMBL/GenBank/DDBJ whole genome shotgun (WGS) entry which is preliminary data.</text>
</comment>
<dbReference type="SUPFAM" id="SSF56935">
    <property type="entry name" value="Porins"/>
    <property type="match status" value="1"/>
</dbReference>
<gene>
    <name evidence="15" type="ORF">H8L47_20165</name>
</gene>
<dbReference type="InterPro" id="IPR036942">
    <property type="entry name" value="Beta-barrel_TonB_sf"/>
</dbReference>
<dbReference type="CDD" id="cd01347">
    <property type="entry name" value="ligand_gated_channel"/>
    <property type="match status" value="1"/>
</dbReference>
<evidence type="ECO:0000256" key="10">
    <source>
        <dbReference type="PROSITE-ProRule" id="PRU01360"/>
    </source>
</evidence>
<evidence type="ECO:0000313" key="16">
    <source>
        <dbReference type="Proteomes" id="UP000646911"/>
    </source>
</evidence>